<dbReference type="EMBL" id="KB030660">
    <property type="protein sequence ID" value="ELK12675.1"/>
    <property type="molecule type" value="Genomic_DNA"/>
</dbReference>
<proteinExistence type="predicted"/>
<accession>L5KM96</accession>
<feature type="region of interest" description="Disordered" evidence="1">
    <location>
        <begin position="1"/>
        <end position="80"/>
    </location>
</feature>
<dbReference type="Proteomes" id="UP000010552">
    <property type="component" value="Unassembled WGS sequence"/>
</dbReference>
<reference evidence="3" key="1">
    <citation type="journal article" date="2013" name="Science">
        <title>Comparative analysis of bat genomes provides insight into the evolution of flight and immunity.</title>
        <authorList>
            <person name="Zhang G."/>
            <person name="Cowled C."/>
            <person name="Shi Z."/>
            <person name="Huang Z."/>
            <person name="Bishop-Lilly K.A."/>
            <person name="Fang X."/>
            <person name="Wynne J.W."/>
            <person name="Xiong Z."/>
            <person name="Baker M.L."/>
            <person name="Zhao W."/>
            <person name="Tachedjian M."/>
            <person name="Zhu Y."/>
            <person name="Zhou P."/>
            <person name="Jiang X."/>
            <person name="Ng J."/>
            <person name="Yang L."/>
            <person name="Wu L."/>
            <person name="Xiao J."/>
            <person name="Feng Y."/>
            <person name="Chen Y."/>
            <person name="Sun X."/>
            <person name="Zhang Y."/>
            <person name="Marsh G.A."/>
            <person name="Crameri G."/>
            <person name="Broder C.C."/>
            <person name="Frey K.G."/>
            <person name="Wang L.F."/>
            <person name="Wang J."/>
        </authorList>
    </citation>
    <scope>NUCLEOTIDE SEQUENCE [LARGE SCALE GENOMIC DNA]</scope>
</reference>
<protein>
    <submittedName>
        <fullName evidence="2">Uncharacterized protein</fullName>
    </submittedName>
</protein>
<keyword evidence="3" id="KW-1185">Reference proteome</keyword>
<dbReference type="InParanoid" id="L5KM96"/>
<name>L5KM96_PTEAL</name>
<dbReference type="AlphaFoldDB" id="L5KM96"/>
<sequence length="80" mass="8484">MAAPVTRGAATRGQANGDCNPSGAAVVSDEASLREKQEQPIRLSSVLSAQSHVSPPPEPPVPHTVRHESIRQRRAPPRST</sequence>
<evidence type="ECO:0000313" key="3">
    <source>
        <dbReference type="Proteomes" id="UP000010552"/>
    </source>
</evidence>
<evidence type="ECO:0000256" key="1">
    <source>
        <dbReference type="SAM" id="MobiDB-lite"/>
    </source>
</evidence>
<organism evidence="2 3">
    <name type="scientific">Pteropus alecto</name>
    <name type="common">Black flying fox</name>
    <dbReference type="NCBI Taxonomy" id="9402"/>
    <lineage>
        <taxon>Eukaryota</taxon>
        <taxon>Metazoa</taxon>
        <taxon>Chordata</taxon>
        <taxon>Craniata</taxon>
        <taxon>Vertebrata</taxon>
        <taxon>Euteleostomi</taxon>
        <taxon>Mammalia</taxon>
        <taxon>Eutheria</taxon>
        <taxon>Laurasiatheria</taxon>
        <taxon>Chiroptera</taxon>
        <taxon>Yinpterochiroptera</taxon>
        <taxon>Pteropodoidea</taxon>
        <taxon>Pteropodidae</taxon>
        <taxon>Pteropodinae</taxon>
        <taxon>Pteropus</taxon>
    </lineage>
</organism>
<evidence type="ECO:0000313" key="2">
    <source>
        <dbReference type="EMBL" id="ELK12675.1"/>
    </source>
</evidence>
<gene>
    <name evidence="2" type="ORF">PAL_GLEAN10021979</name>
</gene>